<dbReference type="Pfam" id="PF14551">
    <property type="entry name" value="MCM_N"/>
    <property type="match status" value="1"/>
</dbReference>
<keyword evidence="19" id="KW-1185">Reference proteome</keyword>
<dbReference type="SUPFAM" id="SSF52540">
    <property type="entry name" value="P-loop containing nucleoside triphosphate hydrolases"/>
    <property type="match status" value="1"/>
</dbReference>
<evidence type="ECO:0000256" key="2">
    <source>
        <dbReference type="ARBA" id="ARBA00008010"/>
    </source>
</evidence>
<dbReference type="Gene3D" id="3.30.1640.10">
    <property type="entry name" value="mini-chromosome maintenance (MCM) complex, chain A, domain 1"/>
    <property type="match status" value="1"/>
</dbReference>
<dbReference type="GO" id="GO:0000727">
    <property type="term" value="P:double-strand break repair via break-induced replication"/>
    <property type="evidence" value="ECO:0007669"/>
    <property type="project" value="TreeGrafter"/>
</dbReference>
<evidence type="ECO:0000256" key="9">
    <source>
        <dbReference type="ARBA" id="ARBA00022840"/>
    </source>
</evidence>
<comment type="function">
    <text evidence="15">Acts as component of the MCM2-7 complex (MCM complex) which is the replicative helicase essential for 'once per cell cycle' DNA replication initiation and elongation in eukaryotic cells. The active ATPase sites in the MCM2-7 ring are formed through the interaction surfaces of two neighboring subunits such that a critical structure of a conserved arginine finger motif is provided in trans relative to the ATP-binding site of the Walker A box of the adjacent subunit. The six ATPase active sites, however, are likely to contribute differentially to the complex helicase activity.</text>
</comment>
<dbReference type="GO" id="GO:1902975">
    <property type="term" value="P:mitotic DNA replication initiation"/>
    <property type="evidence" value="ECO:0007669"/>
    <property type="project" value="TreeGrafter"/>
</dbReference>
<dbReference type="InParanoid" id="J4I1I5"/>
<organism evidence="18 19">
    <name type="scientific">Fibroporia radiculosa</name>
    <dbReference type="NCBI Taxonomy" id="599839"/>
    <lineage>
        <taxon>Eukaryota</taxon>
        <taxon>Fungi</taxon>
        <taxon>Dikarya</taxon>
        <taxon>Basidiomycota</taxon>
        <taxon>Agaricomycotina</taxon>
        <taxon>Agaricomycetes</taxon>
        <taxon>Polyporales</taxon>
        <taxon>Fibroporiaceae</taxon>
        <taxon>Fibroporia</taxon>
    </lineage>
</organism>
<evidence type="ECO:0000256" key="13">
    <source>
        <dbReference type="ARBA" id="ARBA00073498"/>
    </source>
</evidence>
<dbReference type="CDD" id="cd17755">
    <property type="entry name" value="MCM4"/>
    <property type="match status" value="1"/>
</dbReference>
<dbReference type="Proteomes" id="UP000006352">
    <property type="component" value="Unassembled WGS sequence"/>
</dbReference>
<name>J4I1I5_9APHY</name>
<keyword evidence="9 14" id="KW-0067">ATP-binding</keyword>
<evidence type="ECO:0000256" key="16">
    <source>
        <dbReference type="SAM" id="MobiDB-lite"/>
    </source>
</evidence>
<keyword evidence="5 15" id="KW-0235">DNA replication</keyword>
<dbReference type="Pfam" id="PF00493">
    <property type="entry name" value="MCM"/>
    <property type="match status" value="1"/>
</dbReference>
<comment type="subcellular location">
    <subcellularLocation>
        <location evidence="1">Nucleus</location>
    </subcellularLocation>
</comment>
<comment type="catalytic activity">
    <reaction evidence="12 15">
        <text>ATP + H2O = ADP + phosphate + H(+)</text>
        <dbReference type="Rhea" id="RHEA:13065"/>
        <dbReference type="ChEBI" id="CHEBI:15377"/>
        <dbReference type="ChEBI" id="CHEBI:15378"/>
        <dbReference type="ChEBI" id="CHEBI:30616"/>
        <dbReference type="ChEBI" id="CHEBI:43474"/>
        <dbReference type="ChEBI" id="CHEBI:456216"/>
        <dbReference type="EC" id="3.6.4.12"/>
    </reaction>
</comment>
<dbReference type="FunFam" id="2.20.28.10:FF:000003">
    <property type="entry name" value="DNA helicase"/>
    <property type="match status" value="1"/>
</dbReference>
<keyword evidence="6 14" id="KW-0547">Nucleotide-binding</keyword>
<dbReference type="InterPro" id="IPR027417">
    <property type="entry name" value="P-loop_NTPase"/>
</dbReference>
<dbReference type="GO" id="GO:0006279">
    <property type="term" value="P:premeiotic DNA replication"/>
    <property type="evidence" value="ECO:0007669"/>
    <property type="project" value="UniProtKB-ARBA"/>
</dbReference>
<gene>
    <name evidence="18" type="ORF">FIBRA_07856</name>
</gene>
<dbReference type="InterPro" id="IPR031327">
    <property type="entry name" value="MCM"/>
</dbReference>
<evidence type="ECO:0000256" key="1">
    <source>
        <dbReference type="ARBA" id="ARBA00004123"/>
    </source>
</evidence>
<dbReference type="FunCoup" id="J4I1I5">
    <property type="interactions" value="529"/>
</dbReference>
<dbReference type="PRINTS" id="PR01660">
    <property type="entry name" value="MCMPROTEIN4"/>
</dbReference>
<protein>
    <recommendedName>
        <fullName evidence="13 15">DNA replication licensing factor MCM4</fullName>
        <ecNumber evidence="3 15">3.6.4.12</ecNumber>
    </recommendedName>
</protein>
<comment type="subunit">
    <text evidence="15">Component of the MCM2-7 complex.</text>
</comment>
<dbReference type="InterPro" id="IPR027925">
    <property type="entry name" value="MCM_N"/>
</dbReference>
<dbReference type="OrthoDB" id="10251574at2759"/>
<dbReference type="SMART" id="SM00350">
    <property type="entry name" value="MCM"/>
    <property type="match status" value="1"/>
</dbReference>
<dbReference type="InterPro" id="IPR001208">
    <property type="entry name" value="MCM_dom"/>
</dbReference>
<dbReference type="AlphaFoldDB" id="J4I1I5"/>
<dbReference type="GO" id="GO:0043596">
    <property type="term" value="C:nuclear replication fork"/>
    <property type="evidence" value="ECO:0007669"/>
    <property type="project" value="UniProtKB-ARBA"/>
</dbReference>
<evidence type="ECO:0000256" key="10">
    <source>
        <dbReference type="ARBA" id="ARBA00023125"/>
    </source>
</evidence>
<dbReference type="PANTHER" id="PTHR11630:SF66">
    <property type="entry name" value="DNA REPLICATION LICENSING FACTOR MCM4"/>
    <property type="match status" value="1"/>
</dbReference>
<comment type="similarity">
    <text evidence="2 14">Belongs to the MCM family.</text>
</comment>
<dbReference type="PROSITE" id="PS50051">
    <property type="entry name" value="MCM_2"/>
    <property type="match status" value="1"/>
</dbReference>
<dbReference type="Gene3D" id="2.40.50.140">
    <property type="entry name" value="Nucleic acid-binding proteins"/>
    <property type="match status" value="1"/>
</dbReference>
<evidence type="ECO:0000256" key="11">
    <source>
        <dbReference type="ARBA" id="ARBA00023242"/>
    </source>
</evidence>
<evidence type="ECO:0000313" key="19">
    <source>
        <dbReference type="Proteomes" id="UP000006352"/>
    </source>
</evidence>
<dbReference type="Gene3D" id="2.20.28.10">
    <property type="match status" value="1"/>
</dbReference>
<dbReference type="SUPFAM" id="SSF50249">
    <property type="entry name" value="Nucleic acid-binding proteins"/>
    <property type="match status" value="1"/>
</dbReference>
<dbReference type="Pfam" id="PF17855">
    <property type="entry name" value="MCM_lid"/>
    <property type="match status" value="1"/>
</dbReference>
<dbReference type="InterPro" id="IPR033762">
    <property type="entry name" value="MCM_OB"/>
</dbReference>
<dbReference type="GO" id="GO:0031261">
    <property type="term" value="C:DNA replication preinitiation complex"/>
    <property type="evidence" value="ECO:0007669"/>
    <property type="project" value="UniProtKB-ARBA"/>
</dbReference>
<dbReference type="InterPro" id="IPR041562">
    <property type="entry name" value="MCM_lid"/>
</dbReference>
<feature type="compositionally biased region" description="Low complexity" evidence="16">
    <location>
        <begin position="80"/>
        <end position="93"/>
    </location>
</feature>
<evidence type="ECO:0000256" key="5">
    <source>
        <dbReference type="ARBA" id="ARBA00022705"/>
    </source>
</evidence>
<dbReference type="FunFam" id="3.40.50.300:FF:000217">
    <property type="entry name" value="DNA helicase"/>
    <property type="match status" value="1"/>
</dbReference>
<dbReference type="EMBL" id="HE797198">
    <property type="protein sequence ID" value="CCM05627.1"/>
    <property type="molecule type" value="Genomic_DNA"/>
</dbReference>
<feature type="domain" description="MCM C-terminal AAA(+) ATPase" evidence="17">
    <location>
        <begin position="567"/>
        <end position="778"/>
    </location>
</feature>
<dbReference type="GeneID" id="24100538"/>
<dbReference type="GO" id="GO:0097373">
    <property type="term" value="C:MCM core complex"/>
    <property type="evidence" value="ECO:0007669"/>
    <property type="project" value="UniProtKB-ARBA"/>
</dbReference>
<feature type="compositionally biased region" description="Polar residues" evidence="16">
    <location>
        <begin position="37"/>
        <end position="51"/>
    </location>
</feature>
<dbReference type="GO" id="GO:0003697">
    <property type="term" value="F:single-stranded DNA binding"/>
    <property type="evidence" value="ECO:0007669"/>
    <property type="project" value="TreeGrafter"/>
</dbReference>
<dbReference type="Pfam" id="PF17207">
    <property type="entry name" value="MCM_OB"/>
    <property type="match status" value="1"/>
</dbReference>
<feature type="region of interest" description="Disordered" evidence="16">
    <location>
        <begin position="1"/>
        <end position="189"/>
    </location>
</feature>
<keyword evidence="7 15" id="KW-0378">Hydrolase</keyword>
<evidence type="ECO:0000256" key="15">
    <source>
        <dbReference type="RuleBase" id="RU368062"/>
    </source>
</evidence>
<dbReference type="Pfam" id="PF21128">
    <property type="entry name" value="WHD_MCM4"/>
    <property type="match status" value="1"/>
</dbReference>
<evidence type="ECO:0000256" key="3">
    <source>
        <dbReference type="ARBA" id="ARBA00012551"/>
    </source>
</evidence>
<dbReference type="Gene3D" id="3.40.50.300">
    <property type="entry name" value="P-loop containing nucleotide triphosphate hydrolases"/>
    <property type="match status" value="1"/>
</dbReference>
<accession>J4I1I5</accession>
<dbReference type="PRINTS" id="PR01657">
    <property type="entry name" value="MCMFAMILY"/>
</dbReference>
<dbReference type="HOGENOM" id="CLU_000995_7_1_1"/>
<reference evidence="18 19" key="1">
    <citation type="journal article" date="2012" name="Appl. Environ. Microbiol.">
        <title>Short-read sequencing for genomic analysis of the brown rot fungus Fibroporia radiculosa.</title>
        <authorList>
            <person name="Tang J.D."/>
            <person name="Perkins A.D."/>
            <person name="Sonstegard T.S."/>
            <person name="Schroeder S.G."/>
            <person name="Burgess S.C."/>
            <person name="Diehl S.V."/>
        </authorList>
    </citation>
    <scope>NUCLEOTIDE SEQUENCE [LARGE SCALE GENOMIC DNA]</scope>
    <source>
        <strain evidence="18 19">TFFH 294</strain>
    </source>
</reference>
<evidence type="ECO:0000256" key="14">
    <source>
        <dbReference type="RuleBase" id="RU004070"/>
    </source>
</evidence>
<keyword evidence="8 15" id="KW-0347">Helicase</keyword>
<dbReference type="PANTHER" id="PTHR11630">
    <property type="entry name" value="DNA REPLICATION LICENSING FACTOR MCM FAMILY MEMBER"/>
    <property type="match status" value="1"/>
</dbReference>
<dbReference type="InterPro" id="IPR012340">
    <property type="entry name" value="NA-bd_OB-fold"/>
</dbReference>
<evidence type="ECO:0000256" key="8">
    <source>
        <dbReference type="ARBA" id="ARBA00022806"/>
    </source>
</evidence>
<proteinExistence type="inferred from homology"/>
<keyword evidence="4" id="KW-0597">Phosphoprotein</keyword>
<feature type="compositionally biased region" description="Basic and acidic residues" evidence="16">
    <location>
        <begin position="542"/>
        <end position="552"/>
    </location>
</feature>
<dbReference type="InterPro" id="IPR008047">
    <property type="entry name" value="MCM_4"/>
</dbReference>
<dbReference type="STRING" id="599839.J4I1I5"/>
<evidence type="ECO:0000256" key="12">
    <source>
        <dbReference type="ARBA" id="ARBA00047995"/>
    </source>
</evidence>
<dbReference type="GO" id="GO:0005656">
    <property type="term" value="C:nuclear pre-replicative complex"/>
    <property type="evidence" value="ECO:0007669"/>
    <property type="project" value="UniProtKB-ARBA"/>
</dbReference>
<dbReference type="GO" id="GO:0006271">
    <property type="term" value="P:DNA strand elongation involved in DNA replication"/>
    <property type="evidence" value="ECO:0007669"/>
    <property type="project" value="TreeGrafter"/>
</dbReference>
<sequence length="987" mass="108513">MSSQGPSPSDFDDIDMQDGVEQSIPNAPPPQPLFFASTPSAAGSPARLSQGTPGGPSSIMARRAIGMSTPRRQRTPLFAPSSSPMSFPSSPSKPRTPARGRGYGISSDIPGSDLDSEPLDFPGSPATLATPKNRRGDIHSSLSVTPSRATRRARRQSDASDVDFNSDGTHLSLPRSSAPDLSAATVPSDEPDEIRAIWGTTVNINETMQTFRGFLLGFKIKYRVAYDRERNLRTRMMATPQEGEATLYITYLRRMRQTGETNLNLDMTNLSAYPPSRKLYTQLIKYPQEVIPAMDQVLKDMMLETAEEDQRIGMEGMQGAQGEEEIADIMSKVYKIRPFGMTSINMRDLNPTDTDKLVCIKGLVIRATPVIPDMKVAFFRCLKCNHTVQVEIDRGKIDEPALCPRDVCASVGTMSLVHNRCEFADRQVIRLQETPDAVPDGQTPHTVSLSVYDELVDVTKPGDRLVVTGIFRSVPVRVNPRQRTLKSLFKTFLDVVHVRLSSSERLGLDRSTRSAGGDRAPGVGGVGGGADEDEDGEQGANGEREGRLSKREEMEAKLRELSQREDIYDLLARSLAPSIWSLDDVKKGILLQLFGGTNKSIARGGGAGGPRYRGDINVLLVGDPGVSKSQILQYVHKIAPRGVFTSGKGSSAVGLTAYVTRDPDSKQLVLESGALVLSDGGVCCIDEFDKMSDATRSVLHEVMEQQTVSIAKAGIITTLNARTSILAAANPIGSKYNRSETVTRNIDLPPTLISRFDLLYLILDEVDEALDRKLAQHLVGLYLEDAPETGGHDILPLEQLSAYITYARSRINPAITEEASEELVRCYVTLRKAGEDPRSNEKRITATTRQLESMIRLSEAHARMRFSPFVELQDVKEAYRLMREAINTSARDPTTGEIDMGLLDTGIGRQQRKMRGDMRKAVLAMLDGNSRTRGVRWSDALQQLESQSTIKVNTAEFQTVIKELEQEGLVKVVGDRERRTIRRAEGA</sequence>
<dbReference type="RefSeq" id="XP_012184910.1">
    <property type="nucleotide sequence ID" value="XM_012329520.1"/>
</dbReference>
<evidence type="ECO:0000256" key="7">
    <source>
        <dbReference type="ARBA" id="ARBA00022801"/>
    </source>
</evidence>
<dbReference type="GO" id="GO:0005524">
    <property type="term" value="F:ATP binding"/>
    <property type="evidence" value="ECO:0007669"/>
    <property type="project" value="UniProtKB-UniRule"/>
</dbReference>
<dbReference type="PROSITE" id="PS00847">
    <property type="entry name" value="MCM_1"/>
    <property type="match status" value="1"/>
</dbReference>
<dbReference type="GO" id="GO:0017116">
    <property type="term" value="F:single-stranded DNA helicase activity"/>
    <property type="evidence" value="ECO:0007669"/>
    <property type="project" value="TreeGrafter"/>
</dbReference>
<evidence type="ECO:0000313" key="18">
    <source>
        <dbReference type="EMBL" id="CCM05627.1"/>
    </source>
</evidence>
<keyword evidence="11 15" id="KW-0539">Nucleus</keyword>
<evidence type="ECO:0000256" key="4">
    <source>
        <dbReference type="ARBA" id="ARBA00022553"/>
    </source>
</evidence>
<dbReference type="GO" id="GO:0042555">
    <property type="term" value="C:MCM complex"/>
    <property type="evidence" value="ECO:0007669"/>
    <property type="project" value="UniProtKB-UniRule"/>
</dbReference>
<evidence type="ECO:0000256" key="6">
    <source>
        <dbReference type="ARBA" id="ARBA00022741"/>
    </source>
</evidence>
<evidence type="ECO:0000259" key="17">
    <source>
        <dbReference type="PROSITE" id="PS50051"/>
    </source>
</evidence>
<dbReference type="FunFam" id="3.30.1640.10:FF:000011">
    <property type="entry name" value="DNA helicase"/>
    <property type="match status" value="1"/>
</dbReference>
<dbReference type="InterPro" id="IPR018525">
    <property type="entry name" value="MCM_CS"/>
</dbReference>
<dbReference type="GO" id="GO:0016887">
    <property type="term" value="F:ATP hydrolysis activity"/>
    <property type="evidence" value="ECO:0007669"/>
    <property type="project" value="RHEA"/>
</dbReference>
<feature type="region of interest" description="Disordered" evidence="16">
    <location>
        <begin position="507"/>
        <end position="552"/>
    </location>
</feature>
<keyword evidence="10 14" id="KW-0238">DNA-binding</keyword>
<dbReference type="EC" id="3.6.4.12" evidence="3 15"/>